<name>A6KI48_RAT</name>
<dbReference type="EMBL" id="CH474050">
    <property type="protein sequence ID" value="EDL85907.1"/>
    <property type="molecule type" value="Genomic_DNA"/>
</dbReference>
<evidence type="ECO:0000313" key="1">
    <source>
        <dbReference type="EMBL" id="EDL85907.1"/>
    </source>
</evidence>
<evidence type="ECO:0000313" key="2">
    <source>
        <dbReference type="Proteomes" id="UP000234681"/>
    </source>
</evidence>
<gene>
    <name evidence="1" type="ORF">rCG_37262</name>
</gene>
<reference evidence="1 2" key="1">
    <citation type="submission" date="2005-09" db="EMBL/GenBank/DDBJ databases">
        <authorList>
            <person name="Mural R.J."/>
            <person name="Li P.W."/>
            <person name="Adams M.D."/>
            <person name="Amanatides P.G."/>
            <person name="Baden-Tillson H."/>
            <person name="Barnstead M."/>
            <person name="Chin S.H."/>
            <person name="Dew I."/>
            <person name="Evans C.A."/>
            <person name="Ferriera S."/>
            <person name="Flanigan M."/>
            <person name="Fosler C."/>
            <person name="Glodek A."/>
            <person name="Gu Z."/>
            <person name="Holt R.A."/>
            <person name="Jennings D."/>
            <person name="Kraft C.L."/>
            <person name="Lu F."/>
            <person name="Nguyen T."/>
            <person name="Nusskern D.R."/>
            <person name="Pfannkoch C.M."/>
            <person name="Sitter C."/>
            <person name="Sutton G.G."/>
            <person name="Venter J.C."/>
            <person name="Wang Z."/>
            <person name="Woodage T."/>
            <person name="Zheng X.H."/>
            <person name="Zhong F."/>
        </authorList>
    </citation>
    <scope>NUCLEOTIDE SEQUENCE [LARGE SCALE GENOMIC DNA]</scope>
    <source>
        <strain>BN</strain>
        <strain evidence="2">Sprague-Dawley</strain>
    </source>
</reference>
<protein>
    <submittedName>
        <fullName evidence="1">RCG37262</fullName>
    </submittedName>
</protein>
<dbReference type="AlphaFoldDB" id="A6KI48"/>
<dbReference type="Proteomes" id="UP000234681">
    <property type="component" value="Chromosome 3"/>
</dbReference>
<organism evidence="1 2">
    <name type="scientific">Rattus norvegicus</name>
    <name type="common">Rat</name>
    <dbReference type="NCBI Taxonomy" id="10116"/>
    <lineage>
        <taxon>Eukaryota</taxon>
        <taxon>Metazoa</taxon>
        <taxon>Chordata</taxon>
        <taxon>Craniata</taxon>
        <taxon>Vertebrata</taxon>
        <taxon>Euteleostomi</taxon>
        <taxon>Mammalia</taxon>
        <taxon>Eutheria</taxon>
        <taxon>Euarchontoglires</taxon>
        <taxon>Glires</taxon>
        <taxon>Rodentia</taxon>
        <taxon>Myomorpha</taxon>
        <taxon>Muroidea</taxon>
        <taxon>Muridae</taxon>
        <taxon>Murinae</taxon>
        <taxon>Rattus</taxon>
    </lineage>
</organism>
<sequence length="24" mass="2645">MVSFQISSFKISSWGQLLTACPTL</sequence>
<accession>A6KI48</accession>
<proteinExistence type="predicted"/>